<dbReference type="SUPFAM" id="SSF52540">
    <property type="entry name" value="P-loop containing nucleoside triphosphate hydrolases"/>
    <property type="match status" value="1"/>
</dbReference>
<keyword evidence="2 8" id="KW-0554">One-carbon metabolism</keyword>
<name>A0A0M3V228_9BACT</name>
<dbReference type="GO" id="GO:0035999">
    <property type="term" value="P:tetrahydrofolate interconversion"/>
    <property type="evidence" value="ECO:0007669"/>
    <property type="project" value="UniProtKB-UniRule"/>
</dbReference>
<dbReference type="FunFam" id="3.30.1510.10:FF:000001">
    <property type="entry name" value="Formate--tetrahydrofolate ligase"/>
    <property type="match status" value="1"/>
</dbReference>
<evidence type="ECO:0000256" key="7">
    <source>
        <dbReference type="ARBA" id="ARBA00061363"/>
    </source>
</evidence>
<feature type="binding site" evidence="8">
    <location>
        <begin position="60"/>
        <end position="67"/>
    </location>
    <ligand>
        <name>ATP</name>
        <dbReference type="ChEBI" id="CHEBI:30616"/>
    </ligand>
</feature>
<dbReference type="RefSeq" id="WP_054196240.1">
    <property type="nucleotide sequence ID" value="NZ_CABMKQ010000002.1"/>
</dbReference>
<keyword evidence="3 8" id="KW-0436">Ligase</keyword>
<evidence type="ECO:0000256" key="4">
    <source>
        <dbReference type="ARBA" id="ARBA00022741"/>
    </source>
</evidence>
<evidence type="ECO:0000313" key="10">
    <source>
        <dbReference type="Proteomes" id="UP000066049"/>
    </source>
</evidence>
<dbReference type="InterPro" id="IPR027417">
    <property type="entry name" value="P-loop_NTPase"/>
</dbReference>
<dbReference type="PATRIC" id="fig|199.248.peg.510"/>
<dbReference type="GO" id="GO:0004329">
    <property type="term" value="F:formate-tetrahydrofolate ligase activity"/>
    <property type="evidence" value="ECO:0007669"/>
    <property type="project" value="UniProtKB-UniRule"/>
</dbReference>
<sequence length="549" mass="59525">MLSDIEITHQTKLEHISKVAAKLGLNEDELELYGKFKAKISPRLEPSNSKLILVTATNPTPYGEGKTTMSIGLADALNLLNKKVCLALREPSLGPVFGIKGGAAGGGYSQLAPMEDLNLHFTGDFHAITSANNLISAMIDNSLYQENPLKIEKILWKRCMDMNDRALRFVTVGQGGRTDGVPREDGFNITAASEIMAVLCLATSLSDLKERVANIMVAYDSDKKPIYVRDLGCEDAVCILLKDAIKPNLFQTLEHTPTLVHGGPFANIAHGCNSVIATKTALNLADYVITEAGFGSELGAEKFLDIKCRVADIKPSAVVLVSTIRSLKYNGEANKDEITKPDMNALKKGIENLGGHIENLKVKFGQNVVVALNKFGFDTDEEINFVKEYCRGLGVEVAVCENFLKGGKGALELAELVLKACDKPSKINFTYEMSDDTKTKIEKVAKEIYGAGEVVFEEAALKKIEMIKELNLSHLPVCIAKTQYSFSDDAKLLGRAKGFTFSVKDLDIRTGAGFIVAVCGKIMLMPGLPKVPAAVNMKIDVDGKIDGLS</sequence>
<dbReference type="KEGG" id="ccoc:CCON33237_0483"/>
<evidence type="ECO:0000256" key="3">
    <source>
        <dbReference type="ARBA" id="ARBA00022598"/>
    </source>
</evidence>
<proteinExistence type="inferred from homology"/>
<dbReference type="InterPro" id="IPR020628">
    <property type="entry name" value="Formate_THF_ligase_CS"/>
</dbReference>
<organism evidence="9 10">
    <name type="scientific">Campylobacter concisus</name>
    <dbReference type="NCBI Taxonomy" id="199"/>
    <lineage>
        <taxon>Bacteria</taxon>
        <taxon>Pseudomonadati</taxon>
        <taxon>Campylobacterota</taxon>
        <taxon>Epsilonproteobacteria</taxon>
        <taxon>Campylobacterales</taxon>
        <taxon>Campylobacteraceae</taxon>
        <taxon>Campylobacter</taxon>
    </lineage>
</organism>
<evidence type="ECO:0000256" key="1">
    <source>
        <dbReference type="ARBA" id="ARBA00004777"/>
    </source>
</evidence>
<dbReference type="EC" id="6.3.4.3" evidence="8"/>
<dbReference type="Gene3D" id="3.30.1510.10">
    <property type="entry name" value="Domain 2, N(10)-formyltetrahydrofolate synthetase"/>
    <property type="match status" value="1"/>
</dbReference>
<evidence type="ECO:0000256" key="2">
    <source>
        <dbReference type="ARBA" id="ARBA00022563"/>
    </source>
</evidence>
<dbReference type="Pfam" id="PF01268">
    <property type="entry name" value="FTHFS"/>
    <property type="match status" value="1"/>
</dbReference>
<evidence type="ECO:0000256" key="6">
    <source>
        <dbReference type="ARBA" id="ARBA00049033"/>
    </source>
</evidence>
<dbReference type="GO" id="GO:0005524">
    <property type="term" value="F:ATP binding"/>
    <property type="evidence" value="ECO:0007669"/>
    <property type="project" value="UniProtKB-UniRule"/>
</dbReference>
<accession>A0A0M3V228</accession>
<dbReference type="NCBIfam" id="NF010030">
    <property type="entry name" value="PRK13505.1"/>
    <property type="match status" value="1"/>
</dbReference>
<protein>
    <recommendedName>
        <fullName evidence="8">Formate--tetrahydrofolate ligase</fullName>
        <ecNumber evidence="8">6.3.4.3</ecNumber>
    </recommendedName>
    <alternativeName>
        <fullName evidence="8">Formyltetrahydrofolate synthetase</fullName>
        <shortName evidence="8">FHS</shortName>
        <shortName evidence="8">FTHFS</shortName>
    </alternativeName>
</protein>
<dbReference type="UniPathway" id="UPA00193"/>
<comment type="pathway">
    <text evidence="1 8">One-carbon metabolism; tetrahydrofolate interconversion.</text>
</comment>
<reference evidence="10" key="1">
    <citation type="submission" date="2015-08" db="EMBL/GenBank/DDBJ databases">
        <title>Comparative genomics of the Campylobacter concisus group.</title>
        <authorList>
            <person name="Miller W.G."/>
            <person name="Yee E."/>
            <person name="Chapman M.H."/>
            <person name="Huynh S."/>
            <person name="Bono J.L."/>
            <person name="On S.L.W."/>
            <person name="St Leger J."/>
            <person name="Foster G."/>
            <person name="Parker C.T."/>
        </authorList>
    </citation>
    <scope>NUCLEOTIDE SEQUENCE [LARGE SCALE GENOMIC DNA]</scope>
    <source>
        <strain evidence="10">ATCC 33237</strain>
    </source>
</reference>
<gene>
    <name evidence="8 9" type="primary">fhs</name>
    <name evidence="9" type="ORF">CCON33237_0483</name>
</gene>
<evidence type="ECO:0000256" key="8">
    <source>
        <dbReference type="HAMAP-Rule" id="MF_01543"/>
    </source>
</evidence>
<dbReference type="EMBL" id="CP012541">
    <property type="protein sequence ID" value="ALF47188.1"/>
    <property type="molecule type" value="Genomic_DNA"/>
</dbReference>
<keyword evidence="4 8" id="KW-0547">Nucleotide-binding</keyword>
<dbReference type="Gene3D" id="3.10.410.10">
    <property type="entry name" value="Formyltetrahydrofolate synthetase, domain 3"/>
    <property type="match status" value="1"/>
</dbReference>
<dbReference type="Proteomes" id="UP000066049">
    <property type="component" value="Chromosome"/>
</dbReference>
<dbReference type="GeneID" id="28662153"/>
<dbReference type="AlphaFoldDB" id="A0A0M3V228"/>
<dbReference type="Gene3D" id="3.40.50.300">
    <property type="entry name" value="P-loop containing nucleotide triphosphate hydrolases"/>
    <property type="match status" value="1"/>
</dbReference>
<comment type="similarity">
    <text evidence="7 8">Belongs to the formate--tetrahydrofolate ligase family.</text>
</comment>
<dbReference type="HAMAP" id="MF_01543">
    <property type="entry name" value="FTHFS"/>
    <property type="match status" value="1"/>
</dbReference>
<keyword evidence="5 8" id="KW-0067">ATP-binding</keyword>
<evidence type="ECO:0000256" key="5">
    <source>
        <dbReference type="ARBA" id="ARBA00022840"/>
    </source>
</evidence>
<dbReference type="InterPro" id="IPR000559">
    <property type="entry name" value="Formate_THF_ligase"/>
</dbReference>
<comment type="catalytic activity">
    <reaction evidence="6 8">
        <text>(6S)-5,6,7,8-tetrahydrofolate + formate + ATP = (6R)-10-formyltetrahydrofolate + ADP + phosphate</text>
        <dbReference type="Rhea" id="RHEA:20221"/>
        <dbReference type="ChEBI" id="CHEBI:15740"/>
        <dbReference type="ChEBI" id="CHEBI:30616"/>
        <dbReference type="ChEBI" id="CHEBI:43474"/>
        <dbReference type="ChEBI" id="CHEBI:57453"/>
        <dbReference type="ChEBI" id="CHEBI:195366"/>
        <dbReference type="ChEBI" id="CHEBI:456216"/>
        <dbReference type="EC" id="6.3.4.3"/>
    </reaction>
</comment>
<dbReference type="CDD" id="cd00477">
    <property type="entry name" value="FTHFS"/>
    <property type="match status" value="1"/>
</dbReference>
<dbReference type="PROSITE" id="PS00721">
    <property type="entry name" value="FTHFS_1"/>
    <property type="match status" value="1"/>
</dbReference>
<evidence type="ECO:0000313" key="9">
    <source>
        <dbReference type="EMBL" id="ALF47188.1"/>
    </source>
</evidence>